<dbReference type="Proteomes" id="UP000789702">
    <property type="component" value="Unassembled WGS sequence"/>
</dbReference>
<evidence type="ECO:0000313" key="1">
    <source>
        <dbReference type="EMBL" id="CAG8542395.1"/>
    </source>
</evidence>
<proteinExistence type="predicted"/>
<dbReference type="EMBL" id="CAJVPU010005064">
    <property type="protein sequence ID" value="CAG8542395.1"/>
    <property type="molecule type" value="Genomic_DNA"/>
</dbReference>
<feature type="non-terminal residue" evidence="1">
    <location>
        <position position="1"/>
    </location>
</feature>
<accession>A0ACA9LS76</accession>
<gene>
    <name evidence="1" type="ORF">DHETER_LOCUS4862</name>
</gene>
<keyword evidence="2" id="KW-1185">Reference proteome</keyword>
<name>A0ACA9LS76_9GLOM</name>
<comment type="caution">
    <text evidence="1">The sequence shown here is derived from an EMBL/GenBank/DDBJ whole genome shotgun (WGS) entry which is preliminary data.</text>
</comment>
<organism evidence="1 2">
    <name type="scientific">Dentiscutata heterogama</name>
    <dbReference type="NCBI Taxonomy" id="1316150"/>
    <lineage>
        <taxon>Eukaryota</taxon>
        <taxon>Fungi</taxon>
        <taxon>Fungi incertae sedis</taxon>
        <taxon>Mucoromycota</taxon>
        <taxon>Glomeromycotina</taxon>
        <taxon>Glomeromycetes</taxon>
        <taxon>Diversisporales</taxon>
        <taxon>Gigasporaceae</taxon>
        <taxon>Dentiscutata</taxon>
    </lineage>
</organism>
<sequence length="45" mass="5190">LKYLVPRTSQVEIPKVLSDQQQSESSSPKKRKTLLFTQLLTCKKN</sequence>
<evidence type="ECO:0000313" key="2">
    <source>
        <dbReference type="Proteomes" id="UP000789702"/>
    </source>
</evidence>
<protein>
    <submittedName>
        <fullName evidence="1">3531_t:CDS:1</fullName>
    </submittedName>
</protein>
<reference evidence="1" key="1">
    <citation type="submission" date="2021-06" db="EMBL/GenBank/DDBJ databases">
        <authorList>
            <person name="Kallberg Y."/>
            <person name="Tangrot J."/>
            <person name="Rosling A."/>
        </authorList>
    </citation>
    <scope>NUCLEOTIDE SEQUENCE</scope>
    <source>
        <strain evidence="1">IL203A</strain>
    </source>
</reference>